<reference evidence="4" key="1">
    <citation type="submission" date="2016-10" db="EMBL/GenBank/DDBJ databases">
        <authorList>
            <person name="Varghese N."/>
            <person name="Submissions S."/>
        </authorList>
    </citation>
    <scope>NUCLEOTIDE SEQUENCE [LARGE SCALE GENOMIC DNA]</scope>
    <source>
        <strain evidence="4">DSM 7481</strain>
    </source>
</reference>
<dbReference type="GO" id="GO:0009297">
    <property type="term" value="P:pilus assembly"/>
    <property type="evidence" value="ECO:0007669"/>
    <property type="project" value="InterPro"/>
</dbReference>
<proteinExistence type="predicted"/>
<protein>
    <submittedName>
        <fullName evidence="3">Outer membrane usher protein</fullName>
    </submittedName>
</protein>
<dbReference type="Gene3D" id="2.60.40.2610">
    <property type="entry name" value="Outer membrane usher protein FimD, plug domain"/>
    <property type="match status" value="1"/>
</dbReference>
<dbReference type="Pfam" id="PF13953">
    <property type="entry name" value="PapC_C"/>
    <property type="match status" value="1"/>
</dbReference>
<dbReference type="EMBL" id="FOMQ01000008">
    <property type="protein sequence ID" value="SFD89397.1"/>
    <property type="molecule type" value="Genomic_DNA"/>
</dbReference>
<dbReference type="Proteomes" id="UP000199517">
    <property type="component" value="Unassembled WGS sequence"/>
</dbReference>
<dbReference type="Gene3D" id="2.60.40.3110">
    <property type="match status" value="1"/>
</dbReference>
<organism evidence="3 4">
    <name type="scientific">Paracidovorax konjaci</name>
    <dbReference type="NCBI Taxonomy" id="32040"/>
    <lineage>
        <taxon>Bacteria</taxon>
        <taxon>Pseudomonadati</taxon>
        <taxon>Pseudomonadota</taxon>
        <taxon>Betaproteobacteria</taxon>
        <taxon>Burkholderiales</taxon>
        <taxon>Comamonadaceae</taxon>
        <taxon>Paracidovorax</taxon>
    </lineage>
</organism>
<gene>
    <name evidence="3" type="ORF">SAMN04489710_10866</name>
</gene>
<dbReference type="PANTHER" id="PTHR30451">
    <property type="entry name" value="OUTER MEMBRANE USHER PROTEIN"/>
    <property type="match status" value="1"/>
</dbReference>
<evidence type="ECO:0000313" key="4">
    <source>
        <dbReference type="Proteomes" id="UP000199517"/>
    </source>
</evidence>
<evidence type="ECO:0000259" key="2">
    <source>
        <dbReference type="Pfam" id="PF13953"/>
    </source>
</evidence>
<feature type="domain" description="PapC-like C-terminal" evidence="2">
    <location>
        <begin position="724"/>
        <end position="783"/>
    </location>
</feature>
<name>A0A1I1W2N1_9BURK</name>
<sequence length="813" mass="85343">MPRNDPARHRRTRARAGAGRRLPACLALLACLPRLLSASDHALPPPAPGQAAAPAMLYLEVDVNGRASGELVPVRQRGPHFEIDAQVLRRLHVRTDRPDGALVAVDGLPGVTVAYDSLAQRLRIDVPPAWLPGQVLGAEPREDVVVSQGTGLLMNYELYATRSRGRTAASVWSEQRFFGSHGVVSNMGILRRTDGGAGDGYLRYDTAWTDTNAATATSWTAGDLITGALAWTTPVRLGGVQWARNFAARPDLVTYPMPEFAGQAAVPSAVDVFINGFRAGRHNVQPGPFTLGELPAVSGAGTASVVTTDALGRQVVTSVPFYVSSQLLRPGWTDYSVSLGALRRAYGLRSFAYGRPLAAGVVRRGLNDAVTVEGQAQAGQGLAVVGAGGVARWGTLGVFNGSLSHGRSEGAAGGAGNRPGGWQWSAGYQYHTTRGGVSLLETRRTPGFGDAGDYGGDAQRPYQRTRQINASLVRGIGSLGAGWIDLRGGPGTPRSRIAYASYSVPVGREAFFSLTAGRTVETGETQLRFQLTYLLDALLTAQAAATRTGRATQGEASLQRSLPSDGGLGWHLGHTRSGSTGGSAGGNYRLASAQYQGRNGMVQGGLFGTATDTTHWAGASGSLGLMDGYAFAANRVTDGFALVSTEGTPDVPITFNHQPAGTTDAQGYLLVPNVPAYYPARYAIDPLSLPADVHTPELERRVAVARGTGTLVHLPVLRMRTATITLVGADGTPLPPGSAVVHEQGRVPTVVGWDGVVYLTALHPRNTLVARTPDGRECRAAFDEADHAARRDLRVVCRAGAEPGAPAAAGSTL</sequence>
<dbReference type="InterPro" id="IPR000015">
    <property type="entry name" value="Fimb_usher"/>
</dbReference>
<dbReference type="GO" id="GO:0015473">
    <property type="term" value="F:fimbrial usher porin activity"/>
    <property type="evidence" value="ECO:0007669"/>
    <property type="project" value="InterPro"/>
</dbReference>
<dbReference type="GO" id="GO:0009279">
    <property type="term" value="C:cell outer membrane"/>
    <property type="evidence" value="ECO:0007669"/>
    <property type="project" value="TreeGrafter"/>
</dbReference>
<dbReference type="InterPro" id="IPR043142">
    <property type="entry name" value="PapC-like_C_sf"/>
</dbReference>
<dbReference type="STRING" id="32040.SAMN04489710_10866"/>
<dbReference type="OrthoDB" id="8587at2"/>
<dbReference type="Gene3D" id="2.60.40.2070">
    <property type="match status" value="1"/>
</dbReference>
<evidence type="ECO:0000313" key="3">
    <source>
        <dbReference type="EMBL" id="SFD89397.1"/>
    </source>
</evidence>
<dbReference type="Pfam" id="PF00577">
    <property type="entry name" value="Usher"/>
    <property type="match status" value="1"/>
</dbReference>
<feature type="chain" id="PRO_5011577755" evidence="1">
    <location>
        <begin position="43"/>
        <end position="813"/>
    </location>
</feature>
<keyword evidence="4" id="KW-1185">Reference proteome</keyword>
<dbReference type="InterPro" id="IPR042186">
    <property type="entry name" value="FimD_plug_dom"/>
</dbReference>
<evidence type="ECO:0000256" key="1">
    <source>
        <dbReference type="SAM" id="SignalP"/>
    </source>
</evidence>
<feature type="signal peptide" evidence="1">
    <location>
        <begin position="1"/>
        <end position="42"/>
    </location>
</feature>
<dbReference type="PANTHER" id="PTHR30451:SF5">
    <property type="entry name" value="SLR0019 PROTEIN"/>
    <property type="match status" value="1"/>
</dbReference>
<dbReference type="RefSeq" id="WP_092953153.1">
    <property type="nucleotide sequence ID" value="NZ_FOMQ01000008.1"/>
</dbReference>
<keyword evidence="1" id="KW-0732">Signal</keyword>
<accession>A0A1I1W2N1</accession>
<dbReference type="InterPro" id="IPR025949">
    <property type="entry name" value="PapC-like_C"/>
</dbReference>
<dbReference type="AlphaFoldDB" id="A0A1I1W2N1"/>